<keyword evidence="5 6" id="KW-0342">GTP-binding</keyword>
<dbReference type="CDD" id="cd17872">
    <property type="entry name" value="GPN3"/>
    <property type="match status" value="1"/>
</dbReference>
<keyword evidence="3 6" id="KW-0547">Nucleotide-binding</keyword>
<comment type="subunit">
    <text evidence="6">Binds to RNA polymerase II (RNAPII).</text>
</comment>
<dbReference type="InterPro" id="IPR004130">
    <property type="entry name" value="Gpn"/>
</dbReference>
<dbReference type="InterPro" id="IPR030228">
    <property type="entry name" value="Gpn3"/>
</dbReference>
<evidence type="ECO:0000313" key="7">
    <source>
        <dbReference type="EMBL" id="RIB03828.1"/>
    </source>
</evidence>
<evidence type="ECO:0000256" key="4">
    <source>
        <dbReference type="ARBA" id="ARBA00022801"/>
    </source>
</evidence>
<reference evidence="7 8" key="1">
    <citation type="submission" date="2018-06" db="EMBL/GenBank/DDBJ databases">
        <title>Comparative genomics reveals the genomic features of Rhizophagus irregularis, R. cerebriforme, R. diaphanum and Gigaspora rosea, and their symbiotic lifestyle signature.</title>
        <authorList>
            <person name="Morin E."/>
            <person name="San Clemente H."/>
            <person name="Chen E.C.H."/>
            <person name="De La Providencia I."/>
            <person name="Hainaut M."/>
            <person name="Kuo A."/>
            <person name="Kohler A."/>
            <person name="Murat C."/>
            <person name="Tang N."/>
            <person name="Roy S."/>
            <person name="Loubradou J."/>
            <person name="Henrissat B."/>
            <person name="Grigoriev I.V."/>
            <person name="Corradi N."/>
            <person name="Roux C."/>
            <person name="Martin F.M."/>
        </authorList>
    </citation>
    <scope>NUCLEOTIDE SEQUENCE [LARGE SCALE GENOMIC DNA]</scope>
    <source>
        <strain evidence="7 8">DAOM 194757</strain>
    </source>
</reference>
<protein>
    <recommendedName>
        <fullName evidence="2 6">GPN-loop GTPase 3</fullName>
    </recommendedName>
</protein>
<dbReference type="FunFam" id="3.40.50.300:FF:000552">
    <property type="entry name" value="GPN-loop GTPase 3"/>
    <property type="match status" value="1"/>
</dbReference>
<dbReference type="Gene3D" id="3.40.50.300">
    <property type="entry name" value="P-loop containing nucleotide triphosphate hydrolases"/>
    <property type="match status" value="1"/>
</dbReference>
<organism evidence="7 8">
    <name type="scientific">Gigaspora rosea</name>
    <dbReference type="NCBI Taxonomy" id="44941"/>
    <lineage>
        <taxon>Eukaryota</taxon>
        <taxon>Fungi</taxon>
        <taxon>Fungi incertae sedis</taxon>
        <taxon>Mucoromycota</taxon>
        <taxon>Glomeromycotina</taxon>
        <taxon>Glomeromycetes</taxon>
        <taxon>Diversisporales</taxon>
        <taxon>Gigasporaceae</taxon>
        <taxon>Gigaspora</taxon>
    </lineage>
</organism>
<accession>A0A397U3W0</accession>
<keyword evidence="8" id="KW-1185">Reference proteome</keyword>
<comment type="caution">
    <text evidence="7">The sequence shown here is derived from an EMBL/GenBank/DDBJ whole genome shotgun (WGS) entry which is preliminary data.</text>
</comment>
<gene>
    <name evidence="7" type="ORF">C2G38_739141</name>
</gene>
<dbReference type="InterPro" id="IPR027417">
    <property type="entry name" value="P-loop_NTPase"/>
</dbReference>
<proteinExistence type="inferred from homology"/>
<evidence type="ECO:0000256" key="6">
    <source>
        <dbReference type="RuleBase" id="RU365059"/>
    </source>
</evidence>
<comment type="function">
    <text evidence="6">Small GTPase required for proper nuclear import of RNA polymerase II and III (RNAPII and RNAPIII). May act at an RNAP assembly step prior to nuclear import.</text>
</comment>
<keyword evidence="4 6" id="KW-0378">Hydrolase</keyword>
<dbReference type="GO" id="GO:0003924">
    <property type="term" value="F:GTPase activity"/>
    <property type="evidence" value="ECO:0007669"/>
    <property type="project" value="TreeGrafter"/>
</dbReference>
<dbReference type="PANTHER" id="PTHR21231:SF7">
    <property type="entry name" value="GPN-LOOP GTPASE 3"/>
    <property type="match status" value="1"/>
</dbReference>
<evidence type="ECO:0000256" key="1">
    <source>
        <dbReference type="ARBA" id="ARBA00005290"/>
    </source>
</evidence>
<dbReference type="AlphaFoldDB" id="A0A397U3W0"/>
<evidence type="ECO:0000256" key="2">
    <source>
        <dbReference type="ARBA" id="ARBA00014587"/>
    </source>
</evidence>
<evidence type="ECO:0000256" key="5">
    <source>
        <dbReference type="ARBA" id="ARBA00023134"/>
    </source>
</evidence>
<dbReference type="SUPFAM" id="SSF52540">
    <property type="entry name" value="P-loop containing nucleoside triphosphate hydrolases"/>
    <property type="match status" value="1"/>
</dbReference>
<dbReference type="EMBL" id="QKWP01002315">
    <property type="protein sequence ID" value="RIB03828.1"/>
    <property type="molecule type" value="Genomic_DNA"/>
</dbReference>
<dbReference type="Proteomes" id="UP000266673">
    <property type="component" value="Unassembled WGS sequence"/>
</dbReference>
<dbReference type="STRING" id="44941.A0A397U3W0"/>
<dbReference type="GO" id="GO:0005525">
    <property type="term" value="F:GTP binding"/>
    <property type="evidence" value="ECO:0007669"/>
    <property type="project" value="UniProtKB-KW"/>
</dbReference>
<dbReference type="Pfam" id="PF03029">
    <property type="entry name" value="ATP_bind_1"/>
    <property type="match status" value="1"/>
</dbReference>
<name>A0A397U3W0_9GLOM</name>
<dbReference type="OrthoDB" id="5839at2759"/>
<evidence type="ECO:0000256" key="3">
    <source>
        <dbReference type="ARBA" id="ARBA00022741"/>
    </source>
</evidence>
<sequence length="269" mass="30946">MGRYVQLVMGPAGSGKSTYCATMMTHCQNIGRSVHLFNLDPAAEKFEYNPTIDIRDLITLEDVMEELQYGPNGGLIYCLEFLLNNIDWLEDELGEYEDDYLIIDCPGQIELYTHFPIMRRICECLQRMHFRICGVYLLESQFIQDNSKFFAGVMSAMSAMVSLEIPHINVLSKMDLLGKVKQRELERYFDPDPLLLADEANTSMNPKFHDLNRAIVQLIDDYNMVSFLPLNINDEDSITAVISHVDNALQFGEDQEPKEPKDEFDIEYD</sequence>
<dbReference type="PANTHER" id="PTHR21231">
    <property type="entry name" value="XPA-BINDING PROTEIN 1-RELATED"/>
    <property type="match status" value="1"/>
</dbReference>
<evidence type="ECO:0000313" key="8">
    <source>
        <dbReference type="Proteomes" id="UP000266673"/>
    </source>
</evidence>
<comment type="similarity">
    <text evidence="1 6">Belongs to the GPN-loop GTPase family.</text>
</comment>